<dbReference type="PANTHER" id="PTHR31064">
    <property type="entry name" value="POTASSIUM TRANSPORT PROTEIN DDB_G0292412-RELATED"/>
    <property type="match status" value="1"/>
</dbReference>
<feature type="region of interest" description="Disordered" evidence="11">
    <location>
        <begin position="795"/>
        <end position="839"/>
    </location>
</feature>
<feature type="transmembrane region" description="Helical" evidence="10">
    <location>
        <begin position="609"/>
        <end position="629"/>
    </location>
</feature>
<dbReference type="InterPro" id="IPR003445">
    <property type="entry name" value="Cat_transpt"/>
</dbReference>
<name>A0A0D2B3N1_9EURO</name>
<dbReference type="PIRSF" id="PIRSF002450">
    <property type="entry name" value="K+_transpter_TRK"/>
    <property type="match status" value="1"/>
</dbReference>
<feature type="compositionally biased region" description="Basic and acidic residues" evidence="11">
    <location>
        <begin position="253"/>
        <end position="274"/>
    </location>
</feature>
<evidence type="ECO:0000256" key="6">
    <source>
        <dbReference type="ARBA" id="ARBA00022958"/>
    </source>
</evidence>
<reference evidence="12 13" key="1">
    <citation type="submission" date="2015-01" db="EMBL/GenBank/DDBJ databases">
        <title>The Genome Sequence of Exophiala spinifera CBS89968.</title>
        <authorList>
            <consortium name="The Broad Institute Genomics Platform"/>
            <person name="Cuomo C."/>
            <person name="de Hoog S."/>
            <person name="Gorbushina A."/>
            <person name="Stielow B."/>
            <person name="Teixiera M."/>
            <person name="Abouelleil A."/>
            <person name="Chapman S.B."/>
            <person name="Priest M."/>
            <person name="Young S.K."/>
            <person name="Wortman J."/>
            <person name="Nusbaum C."/>
            <person name="Birren B."/>
        </authorList>
    </citation>
    <scope>NUCLEOTIDE SEQUENCE [LARGE SCALE GENOMIC DNA]</scope>
    <source>
        <strain evidence="12 13">CBS 89968</strain>
    </source>
</reference>
<evidence type="ECO:0000313" key="13">
    <source>
        <dbReference type="Proteomes" id="UP000053328"/>
    </source>
</evidence>
<dbReference type="InterPro" id="IPR051143">
    <property type="entry name" value="TrkH_K-transport"/>
</dbReference>
<feature type="region of interest" description="Disordered" evidence="11">
    <location>
        <begin position="164"/>
        <end position="309"/>
    </location>
</feature>
<keyword evidence="13" id="KW-1185">Reference proteome</keyword>
<dbReference type="VEuPathDB" id="FungiDB:PV08_08671"/>
<evidence type="ECO:0000256" key="8">
    <source>
        <dbReference type="ARBA" id="ARBA00023065"/>
    </source>
</evidence>
<dbReference type="GO" id="GO:0005886">
    <property type="term" value="C:plasma membrane"/>
    <property type="evidence" value="ECO:0007669"/>
    <property type="project" value="InterPro"/>
</dbReference>
<dbReference type="AlphaFoldDB" id="A0A0D2B3N1"/>
<evidence type="ECO:0000256" key="3">
    <source>
        <dbReference type="ARBA" id="ARBA00022448"/>
    </source>
</evidence>
<organism evidence="12 13">
    <name type="scientific">Exophiala spinifera</name>
    <dbReference type="NCBI Taxonomy" id="91928"/>
    <lineage>
        <taxon>Eukaryota</taxon>
        <taxon>Fungi</taxon>
        <taxon>Dikarya</taxon>
        <taxon>Ascomycota</taxon>
        <taxon>Pezizomycotina</taxon>
        <taxon>Eurotiomycetes</taxon>
        <taxon>Chaetothyriomycetidae</taxon>
        <taxon>Chaetothyriales</taxon>
        <taxon>Herpotrichiellaceae</taxon>
        <taxon>Exophiala</taxon>
    </lineage>
</organism>
<feature type="transmembrane region" description="Helical" evidence="10">
    <location>
        <begin position="89"/>
        <end position="114"/>
    </location>
</feature>
<evidence type="ECO:0000256" key="7">
    <source>
        <dbReference type="ARBA" id="ARBA00022989"/>
    </source>
</evidence>
<keyword evidence="6 10" id="KW-0630">Potassium</keyword>
<feature type="transmembrane region" description="Helical" evidence="10">
    <location>
        <begin position="37"/>
        <end position="55"/>
    </location>
</feature>
<feature type="region of interest" description="Disordered" evidence="11">
    <location>
        <begin position="332"/>
        <end position="356"/>
    </location>
</feature>
<comment type="similarity">
    <text evidence="2 10">Belongs to the TrkH potassium transport family.</text>
</comment>
<feature type="compositionally biased region" description="Polar residues" evidence="11">
    <location>
        <begin position="824"/>
        <end position="834"/>
    </location>
</feature>
<feature type="transmembrane region" description="Helical" evidence="10">
    <location>
        <begin position="670"/>
        <end position="688"/>
    </location>
</feature>
<keyword evidence="8 10" id="KW-0406">Ion transport</keyword>
<dbReference type="Proteomes" id="UP000053328">
    <property type="component" value="Unassembled WGS sequence"/>
</dbReference>
<feature type="compositionally biased region" description="Basic and acidic residues" evidence="11">
    <location>
        <begin position="209"/>
        <end position="223"/>
    </location>
</feature>
<dbReference type="InterPro" id="IPR004773">
    <property type="entry name" value="K/Na_transp_Trk1/HKT1"/>
</dbReference>
<comment type="subcellular location">
    <subcellularLocation>
        <location evidence="1">Membrane</location>
        <topology evidence="1">Multi-pass membrane protein</topology>
    </subcellularLocation>
</comment>
<dbReference type="OrthoDB" id="9999863at2759"/>
<evidence type="ECO:0000256" key="1">
    <source>
        <dbReference type="ARBA" id="ARBA00004141"/>
    </source>
</evidence>
<evidence type="ECO:0000256" key="10">
    <source>
        <dbReference type="PIRNR" id="PIRNR002450"/>
    </source>
</evidence>
<feature type="compositionally biased region" description="Basic and acidic residues" evidence="11">
    <location>
        <begin position="167"/>
        <end position="179"/>
    </location>
</feature>
<keyword evidence="7 10" id="KW-1133">Transmembrane helix</keyword>
<evidence type="ECO:0000256" key="9">
    <source>
        <dbReference type="ARBA" id="ARBA00023136"/>
    </source>
</evidence>
<evidence type="ECO:0000256" key="2">
    <source>
        <dbReference type="ARBA" id="ARBA00009137"/>
    </source>
</evidence>
<accession>A0A0D2B3N1</accession>
<dbReference type="GO" id="GO:1990573">
    <property type="term" value="P:potassium ion import across plasma membrane"/>
    <property type="evidence" value="ECO:0007669"/>
    <property type="project" value="TreeGrafter"/>
</dbReference>
<keyword evidence="9 10" id="KW-0472">Membrane</keyword>
<dbReference type="STRING" id="91928.A0A0D2B3N1"/>
<feature type="transmembrane region" description="Helical" evidence="10">
    <location>
        <begin position="547"/>
        <end position="567"/>
    </location>
</feature>
<dbReference type="InterPro" id="IPR015958">
    <property type="entry name" value="Trk1_fungi"/>
</dbReference>
<feature type="region of interest" description="Disordered" evidence="11">
    <location>
        <begin position="133"/>
        <end position="152"/>
    </location>
</feature>
<dbReference type="Pfam" id="PF02386">
    <property type="entry name" value="TrkH"/>
    <property type="match status" value="1"/>
</dbReference>
<keyword evidence="3 10" id="KW-0813">Transport</keyword>
<evidence type="ECO:0000256" key="4">
    <source>
        <dbReference type="ARBA" id="ARBA00022538"/>
    </source>
</evidence>
<keyword evidence="4 10" id="KW-0633">Potassium transport</keyword>
<feature type="transmembrane region" description="Helical" evidence="10">
    <location>
        <begin position="694"/>
        <end position="718"/>
    </location>
</feature>
<dbReference type="GO" id="GO:0140107">
    <property type="term" value="F:high-affinity potassium ion transmembrane transporter activity"/>
    <property type="evidence" value="ECO:0007669"/>
    <property type="project" value="TreeGrafter"/>
</dbReference>
<evidence type="ECO:0000313" key="12">
    <source>
        <dbReference type="EMBL" id="KIW13483.1"/>
    </source>
</evidence>
<dbReference type="HOGENOM" id="CLU_005947_0_1_1"/>
<proteinExistence type="inferred from homology"/>
<sequence>MAPQPPQWVIDVWEYCKKNIIPDVFIKRRLNFITVHYLYLIGMSLLLSVLIYVQGEMSYIDALFFASGSCTQSGLNTIDVNLVHTGQQFLFYFGAMVCNPIVIHSAVVFARLYWFEKRFKDIVQASKTLRRTKSRSRTNTFNKEEAEAAQEPVGVRGRAIKILRNTGHHESSVRKKGEGGNEANGKALESSKTSPRDSDDGGRTSIQADELRLRRSRSTDDVRLPQQLSPEQHIRFLENQRNPSDTTTLRIPSPREFELGSRPEHVNDGIDNKLRRQVTSDPDLPRTNKITQKRSIELGQGPDGAGPTHITINEPHFIRERTDRVTTFPRLNTRQSTQPPEAYDPASGPGSNLRRGRSMTFRSLQRSNTARTMEPAPYLTWEPTIGRNSFFVGLTEEQREELGGIEYRALKTLALILVIYFFSFHALGIVCLTPWILHTQPYGHVVTSQGQGRVWWGIFTAGSAFNDLGFTLTNDSMISFGRAIFPLLLMTFLIVIGNTGFPCMLRFVIWVVSKCVPVGHPLWEELRFLLDHPRRCFTLLFPRNATWWLFAILVILNGLDLIFFIILDLNDPVIQQIPPGIRFVDGLFQASSTRTAGFSVVNLAELHPAIQVSYLIMMYISVFPIAISMRRTNVYEEKSLGIYGPSDEDEDGKEPSYVGAHLRKQLSFDLWYIFLGMFIIAIVEGGRLQNTNEYAFTLFSVLFEIVSAYGTVGLSLGYPTSNASFSSQFHTLSKLVIIAMQIRGRHRGLPYELDRAILLPSESLEEKEARESERVLRRRRSSIGAMSTMSAVDGNMEGHQFRPETGLTSGYYSADRDGADTRARGNTNTASGSNAAGHGISARRGLGMGMFKLANEVDAIKEETPLHHQK</sequence>
<dbReference type="NCBIfam" id="TIGR00934">
    <property type="entry name" value="2a38euk"/>
    <property type="match status" value="1"/>
</dbReference>
<feature type="transmembrane region" description="Helical" evidence="10">
    <location>
        <begin position="484"/>
        <end position="501"/>
    </location>
</feature>
<keyword evidence="5 10" id="KW-0812">Transmembrane</keyword>
<protein>
    <recommendedName>
        <fullName evidence="10">Potassium transport protein</fullName>
    </recommendedName>
</protein>
<dbReference type="RefSeq" id="XP_016233699.1">
    <property type="nucleotide sequence ID" value="XM_016382996.1"/>
</dbReference>
<dbReference type="GO" id="GO:0030007">
    <property type="term" value="P:intracellular potassium ion homeostasis"/>
    <property type="evidence" value="ECO:0007669"/>
    <property type="project" value="UniProtKB-UniRule"/>
</dbReference>
<gene>
    <name evidence="12" type="ORF">PV08_08671</name>
</gene>
<dbReference type="GeneID" id="27335754"/>
<feature type="transmembrane region" description="Helical" evidence="10">
    <location>
        <begin position="413"/>
        <end position="435"/>
    </location>
</feature>
<feature type="compositionally biased region" description="Polar residues" evidence="11">
    <location>
        <begin position="239"/>
        <end position="250"/>
    </location>
</feature>
<evidence type="ECO:0000256" key="5">
    <source>
        <dbReference type="ARBA" id="ARBA00022692"/>
    </source>
</evidence>
<dbReference type="PANTHER" id="PTHR31064:SF30">
    <property type="entry name" value="HIGH-AFFINITY POTASSIUM TRANSPORT PROTEIN-RELATED"/>
    <property type="match status" value="1"/>
</dbReference>
<evidence type="ECO:0000256" key="11">
    <source>
        <dbReference type="SAM" id="MobiDB-lite"/>
    </source>
</evidence>
<dbReference type="EMBL" id="KN847497">
    <property type="protein sequence ID" value="KIW13483.1"/>
    <property type="molecule type" value="Genomic_DNA"/>
</dbReference>
<feature type="compositionally biased region" description="Basic and acidic residues" evidence="11">
    <location>
        <begin position="814"/>
        <end position="823"/>
    </location>
</feature>